<evidence type="ECO:0000313" key="2">
    <source>
        <dbReference type="EMBL" id="ETL97045.1"/>
    </source>
</evidence>
<feature type="non-terminal residue" evidence="2">
    <location>
        <position position="78"/>
    </location>
</feature>
<sequence>MDPRASPITLNNIGDLFNLPASMGLIDDEDFESTMMMLDNAVFRREDPDNTELNLTGLSDAFNTQDPGSPLTTSDQHS</sequence>
<evidence type="ECO:0000256" key="1">
    <source>
        <dbReference type="SAM" id="MobiDB-lite"/>
    </source>
</evidence>
<name>W2LK84_PHYNI</name>
<dbReference type="OrthoDB" id="69635at2759"/>
<feature type="region of interest" description="Disordered" evidence="1">
    <location>
        <begin position="50"/>
        <end position="78"/>
    </location>
</feature>
<gene>
    <name evidence="2" type="ORF">L917_05599</name>
</gene>
<accession>W2LK84</accession>
<dbReference type="EMBL" id="KI678790">
    <property type="protein sequence ID" value="ETL97045.1"/>
    <property type="molecule type" value="Genomic_DNA"/>
</dbReference>
<organism evidence="2">
    <name type="scientific">Phytophthora nicotianae</name>
    <name type="common">Potato buckeye rot agent</name>
    <name type="synonym">Phytophthora parasitica</name>
    <dbReference type="NCBI Taxonomy" id="4792"/>
    <lineage>
        <taxon>Eukaryota</taxon>
        <taxon>Sar</taxon>
        <taxon>Stramenopiles</taxon>
        <taxon>Oomycota</taxon>
        <taxon>Peronosporomycetes</taxon>
        <taxon>Peronosporales</taxon>
        <taxon>Peronosporaceae</taxon>
        <taxon>Phytophthora</taxon>
    </lineage>
</organism>
<dbReference type="AlphaFoldDB" id="W2LK84"/>
<dbReference type="VEuPathDB" id="FungiDB:PPTG_11706"/>
<reference evidence="2" key="1">
    <citation type="submission" date="2013-11" db="EMBL/GenBank/DDBJ databases">
        <title>The Genome Sequence of Phytophthora parasitica CHvinca01.</title>
        <authorList>
            <consortium name="The Broad Institute Genomics Platform"/>
            <person name="Russ C."/>
            <person name="Tyler B."/>
            <person name="Panabieres F."/>
            <person name="Shan W."/>
            <person name="Tripathy S."/>
            <person name="Grunwald N."/>
            <person name="Machado M."/>
            <person name="Johnson C.S."/>
            <person name="Arredondo F."/>
            <person name="Hong C."/>
            <person name="Coffey M."/>
            <person name="Young S.K."/>
            <person name="Zeng Q."/>
            <person name="Gargeya S."/>
            <person name="Fitzgerald M."/>
            <person name="Abouelleil A."/>
            <person name="Alvarado L."/>
            <person name="Chapman S.B."/>
            <person name="Gainer-Dewar J."/>
            <person name="Goldberg J."/>
            <person name="Griggs A."/>
            <person name="Gujja S."/>
            <person name="Hansen M."/>
            <person name="Howarth C."/>
            <person name="Imamovic A."/>
            <person name="Ireland A."/>
            <person name="Larimer J."/>
            <person name="McCowan C."/>
            <person name="Murphy C."/>
            <person name="Pearson M."/>
            <person name="Poon T.W."/>
            <person name="Priest M."/>
            <person name="Roberts A."/>
            <person name="Saif S."/>
            <person name="Shea T."/>
            <person name="Sykes S."/>
            <person name="Wortman J."/>
            <person name="Nusbaum C."/>
            <person name="Birren B."/>
        </authorList>
    </citation>
    <scope>NUCLEOTIDE SEQUENCE [LARGE SCALE GENOMIC DNA]</scope>
    <source>
        <strain evidence="2">CHvinca01</strain>
    </source>
</reference>
<proteinExistence type="predicted"/>
<feature type="compositionally biased region" description="Polar residues" evidence="1">
    <location>
        <begin position="51"/>
        <end position="78"/>
    </location>
</feature>
<dbReference type="Proteomes" id="UP000054423">
    <property type="component" value="Unassembled WGS sequence"/>
</dbReference>
<protein>
    <submittedName>
        <fullName evidence="2">Uncharacterized protein</fullName>
    </submittedName>
</protein>
<dbReference type="OMA" id="KSMPYLT"/>